<dbReference type="GO" id="GO:0008198">
    <property type="term" value="F:ferrous iron binding"/>
    <property type="evidence" value="ECO:0007669"/>
    <property type="project" value="TreeGrafter"/>
</dbReference>
<comment type="function">
    <text evidence="6">Iron-storage protein.</text>
</comment>
<evidence type="ECO:0000256" key="1">
    <source>
        <dbReference type="ARBA" id="ARBA00022434"/>
    </source>
</evidence>
<dbReference type="AlphaFoldDB" id="A0A9D1GQY7"/>
<comment type="similarity">
    <text evidence="6">Belongs to the ferritin family. Prokaryotic subfamily.</text>
</comment>
<keyword evidence="4 5" id="KW-0408">Iron</keyword>
<dbReference type="PROSITE" id="PS50905">
    <property type="entry name" value="FERRITIN_LIKE"/>
    <property type="match status" value="1"/>
</dbReference>
<evidence type="ECO:0000313" key="9">
    <source>
        <dbReference type="Proteomes" id="UP000886758"/>
    </source>
</evidence>
<dbReference type="InterPro" id="IPR041719">
    <property type="entry name" value="Ferritin_prok"/>
</dbReference>
<gene>
    <name evidence="8" type="ORF">IAD46_04470</name>
</gene>
<dbReference type="InterPro" id="IPR009040">
    <property type="entry name" value="Ferritin-like_diiron"/>
</dbReference>
<feature type="binding site" evidence="5">
    <location>
        <position position="93"/>
    </location>
    <ligand>
        <name>Fe cation</name>
        <dbReference type="ChEBI" id="CHEBI:24875"/>
        <label>1</label>
    </ligand>
</feature>
<evidence type="ECO:0000256" key="5">
    <source>
        <dbReference type="PIRSR" id="PIRSR601519-1"/>
    </source>
</evidence>
<evidence type="ECO:0000256" key="2">
    <source>
        <dbReference type="ARBA" id="ARBA00022723"/>
    </source>
</evidence>
<dbReference type="SUPFAM" id="SSF47240">
    <property type="entry name" value="Ferritin-like"/>
    <property type="match status" value="1"/>
</dbReference>
<keyword evidence="2 5" id="KW-0479">Metal-binding</keyword>
<feature type="binding site" evidence="5">
    <location>
        <position position="126"/>
    </location>
    <ligand>
        <name>Fe cation</name>
        <dbReference type="ChEBI" id="CHEBI:24875"/>
        <label>1</label>
    </ligand>
</feature>
<dbReference type="PANTHER" id="PTHR11431:SF127">
    <property type="entry name" value="BACTERIAL NON-HEME FERRITIN"/>
    <property type="match status" value="1"/>
</dbReference>
<protein>
    <recommendedName>
        <fullName evidence="6">Ferritin</fullName>
        <ecNumber evidence="6">1.16.3.2</ecNumber>
    </recommendedName>
</protein>
<dbReference type="Gene3D" id="1.20.1260.10">
    <property type="match status" value="1"/>
</dbReference>
<organism evidence="8 9">
    <name type="scientific">Candidatus Pelethenecus faecipullorum</name>
    <dbReference type="NCBI Taxonomy" id="2840900"/>
    <lineage>
        <taxon>Bacteria</taxon>
        <taxon>Bacillati</taxon>
        <taxon>Mycoplasmatota</taxon>
        <taxon>Mollicutes</taxon>
        <taxon>Candidatus Pelethenecus</taxon>
    </lineage>
</organism>
<evidence type="ECO:0000256" key="3">
    <source>
        <dbReference type="ARBA" id="ARBA00023002"/>
    </source>
</evidence>
<reference evidence="8" key="2">
    <citation type="journal article" date="2021" name="PeerJ">
        <title>Extensive microbial diversity within the chicken gut microbiome revealed by metagenomics and culture.</title>
        <authorList>
            <person name="Gilroy R."/>
            <person name="Ravi A."/>
            <person name="Getino M."/>
            <person name="Pursley I."/>
            <person name="Horton D.L."/>
            <person name="Alikhan N.F."/>
            <person name="Baker D."/>
            <person name="Gharbi K."/>
            <person name="Hall N."/>
            <person name="Watson M."/>
            <person name="Adriaenssens E.M."/>
            <person name="Foster-Nyarko E."/>
            <person name="Jarju S."/>
            <person name="Secka A."/>
            <person name="Antonio M."/>
            <person name="Oren A."/>
            <person name="Chaudhuri R.R."/>
            <person name="La Ragione R."/>
            <person name="Hildebrand F."/>
            <person name="Pallen M.J."/>
        </authorList>
    </citation>
    <scope>NUCLEOTIDE SEQUENCE</scope>
    <source>
        <strain evidence="8">ChiW17-6978</strain>
    </source>
</reference>
<sequence>MQPKIRKQINDQVNQEMASAYLYLGMANHYAEQGWNGFAHWFYNQATEETDHAMKLIHYLHDEQQKVTLDGIASFNLAFNTLKDPLEIALKHERQITSFIHQIYKTALEEEDYRTTQFLNWFIEEQAEEEKTVSELLLNYDRCNGNLQALALLDRELSKRG</sequence>
<dbReference type="PANTHER" id="PTHR11431">
    <property type="entry name" value="FERRITIN"/>
    <property type="match status" value="1"/>
</dbReference>
<feature type="domain" description="Ferritin-like diiron" evidence="7">
    <location>
        <begin position="1"/>
        <end position="144"/>
    </location>
</feature>
<dbReference type="GO" id="GO:0006826">
    <property type="term" value="P:iron ion transport"/>
    <property type="evidence" value="ECO:0007669"/>
    <property type="project" value="InterPro"/>
</dbReference>
<evidence type="ECO:0000256" key="4">
    <source>
        <dbReference type="ARBA" id="ARBA00023004"/>
    </source>
</evidence>
<dbReference type="EC" id="1.16.3.2" evidence="6"/>
<comment type="catalytic activity">
    <reaction evidence="6">
        <text>4 Fe(2+) + O2 + 6 H2O = 4 iron(III) oxide-hydroxide + 12 H(+)</text>
        <dbReference type="Rhea" id="RHEA:11972"/>
        <dbReference type="ChEBI" id="CHEBI:15377"/>
        <dbReference type="ChEBI" id="CHEBI:15378"/>
        <dbReference type="ChEBI" id="CHEBI:15379"/>
        <dbReference type="ChEBI" id="CHEBI:29033"/>
        <dbReference type="ChEBI" id="CHEBI:78619"/>
        <dbReference type="EC" id="1.16.3.2"/>
    </reaction>
</comment>
<dbReference type="InterPro" id="IPR001519">
    <property type="entry name" value="Ferritin"/>
</dbReference>
<keyword evidence="6" id="KW-0963">Cytoplasm</keyword>
<dbReference type="GO" id="GO:0008199">
    <property type="term" value="F:ferric iron binding"/>
    <property type="evidence" value="ECO:0007669"/>
    <property type="project" value="InterPro"/>
</dbReference>
<dbReference type="EMBL" id="DVLF01000140">
    <property type="protein sequence ID" value="HIT50262.1"/>
    <property type="molecule type" value="Genomic_DNA"/>
</dbReference>
<evidence type="ECO:0000259" key="7">
    <source>
        <dbReference type="PROSITE" id="PS50905"/>
    </source>
</evidence>
<evidence type="ECO:0000313" key="8">
    <source>
        <dbReference type="EMBL" id="HIT50262.1"/>
    </source>
</evidence>
<dbReference type="InterPro" id="IPR009078">
    <property type="entry name" value="Ferritin-like_SF"/>
</dbReference>
<keyword evidence="3" id="KW-0560">Oxidoreductase</keyword>
<feature type="binding site" evidence="5">
    <location>
        <position position="16"/>
    </location>
    <ligand>
        <name>Fe cation</name>
        <dbReference type="ChEBI" id="CHEBI:24875"/>
        <label>1</label>
    </ligand>
</feature>
<name>A0A9D1GQY7_9MOLU</name>
<dbReference type="Pfam" id="PF00210">
    <property type="entry name" value="Ferritin"/>
    <property type="match status" value="1"/>
</dbReference>
<keyword evidence="1 6" id="KW-0409">Iron storage</keyword>
<accession>A0A9D1GQY7</accession>
<dbReference type="GO" id="GO:0004322">
    <property type="term" value="F:ferroxidase activity"/>
    <property type="evidence" value="ECO:0007669"/>
    <property type="project" value="TreeGrafter"/>
</dbReference>
<dbReference type="InterPro" id="IPR012347">
    <property type="entry name" value="Ferritin-like"/>
</dbReference>
<comment type="subcellular location">
    <subcellularLocation>
        <location evidence="6">Cytoplasm</location>
    </subcellularLocation>
</comment>
<feature type="binding site" evidence="5">
    <location>
        <position position="52"/>
    </location>
    <ligand>
        <name>Fe cation</name>
        <dbReference type="ChEBI" id="CHEBI:24875"/>
        <label>1</label>
    </ligand>
</feature>
<dbReference type="GO" id="GO:0005829">
    <property type="term" value="C:cytosol"/>
    <property type="evidence" value="ECO:0007669"/>
    <property type="project" value="TreeGrafter"/>
</dbReference>
<proteinExistence type="inferred from homology"/>
<comment type="caution">
    <text evidence="8">The sequence shown here is derived from an EMBL/GenBank/DDBJ whole genome shotgun (WGS) entry which is preliminary data.</text>
</comment>
<dbReference type="Proteomes" id="UP000886758">
    <property type="component" value="Unassembled WGS sequence"/>
</dbReference>
<feature type="binding site" evidence="5">
    <location>
        <position position="49"/>
    </location>
    <ligand>
        <name>Fe cation</name>
        <dbReference type="ChEBI" id="CHEBI:24875"/>
        <label>1</label>
    </ligand>
</feature>
<reference evidence="8" key="1">
    <citation type="submission" date="2020-10" db="EMBL/GenBank/DDBJ databases">
        <authorList>
            <person name="Gilroy R."/>
        </authorList>
    </citation>
    <scope>NUCLEOTIDE SEQUENCE</scope>
    <source>
        <strain evidence="8">ChiW17-6978</strain>
    </source>
</reference>
<evidence type="ECO:0000256" key="6">
    <source>
        <dbReference type="RuleBase" id="RU361145"/>
    </source>
</evidence>
<dbReference type="InterPro" id="IPR008331">
    <property type="entry name" value="Ferritin_DPS_dom"/>
</dbReference>
<dbReference type="CDD" id="cd01055">
    <property type="entry name" value="Nonheme_Ferritin"/>
    <property type="match status" value="1"/>
</dbReference>
<dbReference type="GO" id="GO:0006879">
    <property type="term" value="P:intracellular iron ion homeostasis"/>
    <property type="evidence" value="ECO:0007669"/>
    <property type="project" value="UniProtKB-KW"/>
</dbReference>